<name>A0ABP5RLA2_9ACTN</name>
<dbReference type="EMBL" id="BAAATR010000029">
    <property type="protein sequence ID" value="GAA2263629.1"/>
    <property type="molecule type" value="Genomic_DNA"/>
</dbReference>
<comment type="caution">
    <text evidence="8">The sequence shown here is derived from an EMBL/GenBank/DDBJ whole genome shotgun (WGS) entry which is preliminary data.</text>
</comment>
<organism evidence="8 9">
    <name type="scientific">Kitasatospora cystarginea</name>
    <dbReference type="NCBI Taxonomy" id="58350"/>
    <lineage>
        <taxon>Bacteria</taxon>
        <taxon>Bacillati</taxon>
        <taxon>Actinomycetota</taxon>
        <taxon>Actinomycetes</taxon>
        <taxon>Kitasatosporales</taxon>
        <taxon>Streptomycetaceae</taxon>
        <taxon>Kitasatospora</taxon>
    </lineage>
</organism>
<evidence type="ECO:0000256" key="4">
    <source>
        <dbReference type="ARBA" id="ARBA00023136"/>
    </source>
</evidence>
<reference evidence="9" key="1">
    <citation type="journal article" date="2019" name="Int. J. Syst. Evol. Microbiol.">
        <title>The Global Catalogue of Microorganisms (GCM) 10K type strain sequencing project: providing services to taxonomists for standard genome sequencing and annotation.</title>
        <authorList>
            <consortium name="The Broad Institute Genomics Platform"/>
            <consortium name="The Broad Institute Genome Sequencing Center for Infectious Disease"/>
            <person name="Wu L."/>
            <person name="Ma J."/>
        </authorList>
    </citation>
    <scope>NUCLEOTIDE SEQUENCE [LARGE SCALE GENOMIC DNA]</scope>
    <source>
        <strain evidence="9">JCM 7356</strain>
    </source>
</reference>
<accession>A0ABP5RLA2</accession>
<evidence type="ECO:0000313" key="8">
    <source>
        <dbReference type="EMBL" id="GAA2263629.1"/>
    </source>
</evidence>
<feature type="compositionally biased region" description="Low complexity" evidence="5">
    <location>
        <begin position="50"/>
        <end position="64"/>
    </location>
</feature>
<dbReference type="Proteomes" id="UP001500305">
    <property type="component" value="Unassembled WGS sequence"/>
</dbReference>
<evidence type="ECO:0000256" key="6">
    <source>
        <dbReference type="SAM" id="Phobius"/>
    </source>
</evidence>
<dbReference type="InterPro" id="IPR006977">
    <property type="entry name" value="Yip1_dom"/>
</dbReference>
<keyword evidence="2 6" id="KW-0812">Transmembrane</keyword>
<sequence length="369" mass="38880">MHRRVTAMLQSLPDLLINGHPVSATGYRRCVAGNGYDNGQGAADPRLGWPAAPGGPSGAPTQAGQYGRGQQDEPPYASGQPEFFTAPHEAYPGGAGARGGGPAAQPVGPSADEPGHTRAFAIGEQPYPYGEPPHQQPYEPYGQGYPDQGQYQGQPQGYGPGYDEPQGYPGQDNVAVYRAGGQSSPHVGGPRLPWKQLLVGMYREPVKTFDRMRDHQVWLPALSVSLIYGVLAVLGIGATHNDVVNSTFSVALWAIVVAAVGFTLAGGMLGAVTYALARQLGGDGPWQSTVGLAVLIGWTTDAPRLLFALFLPASNVVVQVLGWGTWLFCAFLLTSMVRRLHDLPWGKAAGAAALQLVALLVLIKLPTLG</sequence>
<evidence type="ECO:0000256" key="5">
    <source>
        <dbReference type="SAM" id="MobiDB-lite"/>
    </source>
</evidence>
<keyword evidence="9" id="KW-1185">Reference proteome</keyword>
<feature type="region of interest" description="Disordered" evidence="5">
    <location>
        <begin position="41"/>
        <end position="171"/>
    </location>
</feature>
<gene>
    <name evidence="8" type="ORF">GCM10010430_55240</name>
</gene>
<dbReference type="Pfam" id="PF04893">
    <property type="entry name" value="Yip1"/>
    <property type="match status" value="1"/>
</dbReference>
<feature type="transmembrane region" description="Helical" evidence="6">
    <location>
        <begin position="345"/>
        <end position="363"/>
    </location>
</feature>
<evidence type="ECO:0000313" key="9">
    <source>
        <dbReference type="Proteomes" id="UP001500305"/>
    </source>
</evidence>
<evidence type="ECO:0000256" key="3">
    <source>
        <dbReference type="ARBA" id="ARBA00022989"/>
    </source>
</evidence>
<keyword evidence="4 6" id="KW-0472">Membrane</keyword>
<feature type="compositionally biased region" description="Low complexity" evidence="5">
    <location>
        <begin position="136"/>
        <end position="171"/>
    </location>
</feature>
<proteinExistence type="predicted"/>
<feature type="transmembrane region" description="Helical" evidence="6">
    <location>
        <begin position="316"/>
        <end position="333"/>
    </location>
</feature>
<feature type="transmembrane region" description="Helical" evidence="6">
    <location>
        <begin position="250"/>
        <end position="277"/>
    </location>
</feature>
<evidence type="ECO:0000256" key="1">
    <source>
        <dbReference type="ARBA" id="ARBA00004141"/>
    </source>
</evidence>
<feature type="transmembrane region" description="Helical" evidence="6">
    <location>
        <begin position="217"/>
        <end position="238"/>
    </location>
</feature>
<feature type="domain" description="Yip1" evidence="7">
    <location>
        <begin position="200"/>
        <end position="362"/>
    </location>
</feature>
<evidence type="ECO:0000256" key="2">
    <source>
        <dbReference type="ARBA" id="ARBA00022692"/>
    </source>
</evidence>
<protein>
    <submittedName>
        <fullName evidence="8">Yip1 family protein</fullName>
    </submittedName>
</protein>
<feature type="compositionally biased region" description="Gly residues" evidence="5">
    <location>
        <begin position="93"/>
        <end position="102"/>
    </location>
</feature>
<keyword evidence="3 6" id="KW-1133">Transmembrane helix</keyword>
<evidence type="ECO:0000259" key="7">
    <source>
        <dbReference type="Pfam" id="PF04893"/>
    </source>
</evidence>
<comment type="subcellular location">
    <subcellularLocation>
        <location evidence="1">Membrane</location>
        <topology evidence="1">Multi-pass membrane protein</topology>
    </subcellularLocation>
</comment>